<dbReference type="InterPro" id="IPR005135">
    <property type="entry name" value="Endo/exonuclease/phosphatase"/>
</dbReference>
<evidence type="ECO:0000313" key="2">
    <source>
        <dbReference type="EMBL" id="GAA1986107.1"/>
    </source>
</evidence>
<accession>A0ABN2SG51</accession>
<protein>
    <submittedName>
        <fullName evidence="2">Endonuclease/exonuclease/phosphatase family protein</fullName>
    </submittedName>
</protein>
<sequence>MTLRVLSYNVRALRDDAKAAGRAIAVCETDVACLQEMPRFAGWRWRRRVLARRCGLVAAVNRRAGGLAILVRPAIRVLHTEHWLLYRYPRLHRRALSLAVLDVGGRPVVVGCTHLDLDDRARSHHAQEVLAHLTATATRYSAPAVLAGDINCAPDGPAWRLLASELRDSGAESPRGEALTFPAREPRARIDGVFVTREMTVCGSGVPVDLVAPADLTRASDHRPVLAEIETP</sequence>
<dbReference type="GO" id="GO:0004519">
    <property type="term" value="F:endonuclease activity"/>
    <property type="evidence" value="ECO:0007669"/>
    <property type="project" value="UniProtKB-KW"/>
</dbReference>
<keyword evidence="2" id="KW-0540">Nuclease</keyword>
<dbReference type="RefSeq" id="WP_344160357.1">
    <property type="nucleotide sequence ID" value="NZ_BAAAPC010000003.1"/>
</dbReference>
<gene>
    <name evidence="2" type="ORF">GCM10009799_09470</name>
</gene>
<keyword evidence="2" id="KW-0378">Hydrolase</keyword>
<name>A0ABN2SG51_9ACTN</name>
<dbReference type="InterPro" id="IPR036691">
    <property type="entry name" value="Endo/exonu/phosph_ase_sf"/>
</dbReference>
<keyword evidence="3" id="KW-1185">Reference proteome</keyword>
<dbReference type="Proteomes" id="UP001501585">
    <property type="component" value="Unassembled WGS sequence"/>
</dbReference>
<dbReference type="EMBL" id="BAAAPC010000003">
    <property type="protein sequence ID" value="GAA1986107.1"/>
    <property type="molecule type" value="Genomic_DNA"/>
</dbReference>
<dbReference type="Gene3D" id="3.60.10.10">
    <property type="entry name" value="Endonuclease/exonuclease/phosphatase"/>
    <property type="match status" value="1"/>
</dbReference>
<comment type="caution">
    <text evidence="2">The sequence shown here is derived from an EMBL/GenBank/DDBJ whole genome shotgun (WGS) entry which is preliminary data.</text>
</comment>
<organism evidence="2 3">
    <name type="scientific">Nocardiopsis rhodophaea</name>
    <dbReference type="NCBI Taxonomy" id="280238"/>
    <lineage>
        <taxon>Bacteria</taxon>
        <taxon>Bacillati</taxon>
        <taxon>Actinomycetota</taxon>
        <taxon>Actinomycetes</taxon>
        <taxon>Streptosporangiales</taxon>
        <taxon>Nocardiopsidaceae</taxon>
        <taxon>Nocardiopsis</taxon>
    </lineage>
</organism>
<evidence type="ECO:0000313" key="3">
    <source>
        <dbReference type="Proteomes" id="UP001501585"/>
    </source>
</evidence>
<dbReference type="SUPFAM" id="SSF56219">
    <property type="entry name" value="DNase I-like"/>
    <property type="match status" value="1"/>
</dbReference>
<dbReference type="InterPro" id="IPR051916">
    <property type="entry name" value="GPI-anchor_lipid_remodeler"/>
</dbReference>
<reference evidence="2 3" key="1">
    <citation type="journal article" date="2019" name="Int. J. Syst. Evol. Microbiol.">
        <title>The Global Catalogue of Microorganisms (GCM) 10K type strain sequencing project: providing services to taxonomists for standard genome sequencing and annotation.</title>
        <authorList>
            <consortium name="The Broad Institute Genomics Platform"/>
            <consortium name="The Broad Institute Genome Sequencing Center for Infectious Disease"/>
            <person name="Wu L."/>
            <person name="Ma J."/>
        </authorList>
    </citation>
    <scope>NUCLEOTIDE SEQUENCE [LARGE SCALE GENOMIC DNA]</scope>
    <source>
        <strain evidence="2 3">JCM 15313</strain>
    </source>
</reference>
<keyword evidence="2" id="KW-0255">Endonuclease</keyword>
<dbReference type="Pfam" id="PF03372">
    <property type="entry name" value="Exo_endo_phos"/>
    <property type="match status" value="1"/>
</dbReference>
<dbReference type="PANTHER" id="PTHR14859">
    <property type="entry name" value="CALCOFLUOR WHITE HYPERSENSITIVE PROTEIN PRECURSOR"/>
    <property type="match status" value="1"/>
</dbReference>
<dbReference type="PANTHER" id="PTHR14859:SF15">
    <property type="entry name" value="ENDONUCLEASE_EXONUCLEASE_PHOSPHATASE DOMAIN-CONTAINING PROTEIN"/>
    <property type="match status" value="1"/>
</dbReference>
<evidence type="ECO:0000259" key="1">
    <source>
        <dbReference type="Pfam" id="PF03372"/>
    </source>
</evidence>
<proteinExistence type="predicted"/>
<feature type="domain" description="Endonuclease/exonuclease/phosphatase" evidence="1">
    <location>
        <begin position="6"/>
        <end position="222"/>
    </location>
</feature>